<sequence length="292" mass="33644">MKNWKSHFVFTRSQQNGIFVLVGIIIILQAVYFFFPFSSEEVPDPEVERIAAEMQRSIDSLKQIKAERDLDAVAPFNPNFISDYKGYLLGLSVVQIDRLHDYRERDLWINSAEDFQAVTGVSDSLLKVLAPSFQFPDFRRNTSEENRLSKKAFLTPLPKADLNTATAEDLQRVNGIGERLSARIVKYRNSLGGFRGEVQLNDVYGLSPEVVKRLLRSFEVPKRAEARFDVNEVSLMQLTRIPYFNYEQARAIIRYREEAGQVKNLEELGQIRNFPVEKLDRIALYLSTDPKN</sequence>
<dbReference type="RefSeq" id="WP_265164419.1">
    <property type="nucleotide sequence ID" value="NZ_CP069620.1"/>
</dbReference>
<name>A0ABY6NSX5_9FLAO</name>
<dbReference type="PANTHER" id="PTHR21180:SF32">
    <property type="entry name" value="ENDONUCLEASE_EXONUCLEASE_PHOSPHATASE FAMILY DOMAIN-CONTAINING PROTEIN 1"/>
    <property type="match status" value="1"/>
</dbReference>
<evidence type="ECO:0000256" key="1">
    <source>
        <dbReference type="SAM" id="Phobius"/>
    </source>
</evidence>
<dbReference type="SUPFAM" id="SSF47781">
    <property type="entry name" value="RuvA domain 2-like"/>
    <property type="match status" value="2"/>
</dbReference>
<feature type="transmembrane region" description="Helical" evidence="1">
    <location>
        <begin position="16"/>
        <end position="35"/>
    </location>
</feature>
<keyword evidence="3" id="KW-1185">Reference proteome</keyword>
<evidence type="ECO:0000313" key="2">
    <source>
        <dbReference type="EMBL" id="UZH56009.1"/>
    </source>
</evidence>
<gene>
    <name evidence="2" type="ORF">JRG66_03830</name>
</gene>
<dbReference type="PANTHER" id="PTHR21180">
    <property type="entry name" value="ENDONUCLEASE/EXONUCLEASE/PHOSPHATASE FAMILY DOMAIN-CONTAINING PROTEIN 1"/>
    <property type="match status" value="1"/>
</dbReference>
<dbReference type="InterPro" id="IPR010994">
    <property type="entry name" value="RuvA_2-like"/>
</dbReference>
<keyword evidence="1" id="KW-0472">Membrane</keyword>
<protein>
    <submittedName>
        <fullName evidence="2">Helix-hairpin-helix domain-containing protein</fullName>
    </submittedName>
</protein>
<dbReference type="Proteomes" id="UP001163981">
    <property type="component" value="Chromosome"/>
</dbReference>
<dbReference type="Gene3D" id="1.10.150.280">
    <property type="entry name" value="AF1531-like domain"/>
    <property type="match status" value="2"/>
</dbReference>
<organism evidence="2 3">
    <name type="scientific">Salinimicrobium tongyeongense</name>
    <dbReference type="NCBI Taxonomy" id="2809707"/>
    <lineage>
        <taxon>Bacteria</taxon>
        <taxon>Pseudomonadati</taxon>
        <taxon>Bacteroidota</taxon>
        <taxon>Flavobacteriia</taxon>
        <taxon>Flavobacteriales</taxon>
        <taxon>Flavobacteriaceae</taxon>
        <taxon>Salinimicrobium</taxon>
    </lineage>
</organism>
<dbReference type="InterPro" id="IPR051675">
    <property type="entry name" value="Endo/Exo/Phosphatase_dom_1"/>
</dbReference>
<evidence type="ECO:0000313" key="3">
    <source>
        <dbReference type="Proteomes" id="UP001163981"/>
    </source>
</evidence>
<dbReference type="EMBL" id="CP069620">
    <property type="protein sequence ID" value="UZH56009.1"/>
    <property type="molecule type" value="Genomic_DNA"/>
</dbReference>
<reference evidence="2" key="1">
    <citation type="submission" date="2021-02" db="EMBL/GenBank/DDBJ databases">
        <title>Salinimicrobium sp. nov. isolated from seawater in Tongyeong, Republic of Korea.</title>
        <authorList>
            <person name="Lee S.-J."/>
        </authorList>
    </citation>
    <scope>NUCLEOTIDE SEQUENCE</scope>
    <source>
        <strain evidence="2">HN-2-9-2</strain>
    </source>
</reference>
<dbReference type="Pfam" id="PF12836">
    <property type="entry name" value="HHH_3"/>
    <property type="match status" value="2"/>
</dbReference>
<accession>A0ABY6NSX5</accession>
<proteinExistence type="predicted"/>
<keyword evidence="1" id="KW-0812">Transmembrane</keyword>
<keyword evidence="1" id="KW-1133">Transmembrane helix</keyword>